<proteinExistence type="inferred from homology"/>
<keyword evidence="2" id="KW-0808">Transferase</keyword>
<dbReference type="GO" id="GO:0032259">
    <property type="term" value="P:methylation"/>
    <property type="evidence" value="ECO:0007669"/>
    <property type="project" value="UniProtKB-KW"/>
</dbReference>
<accession>W1NM59</accession>
<evidence type="ECO:0000313" key="6">
    <source>
        <dbReference type="EMBL" id="ERM96601.1"/>
    </source>
</evidence>
<feature type="compositionally biased region" description="Polar residues" evidence="5">
    <location>
        <begin position="18"/>
        <end position="28"/>
    </location>
</feature>
<protein>
    <recommendedName>
        <fullName evidence="8">Methyltransferase-like protein 23</fullName>
    </recommendedName>
</protein>
<keyword evidence="7" id="KW-1185">Reference proteome</keyword>
<dbReference type="GO" id="GO:0008276">
    <property type="term" value="F:protein methyltransferase activity"/>
    <property type="evidence" value="ECO:0000318"/>
    <property type="project" value="GO_Central"/>
</dbReference>
<feature type="region of interest" description="Disordered" evidence="5">
    <location>
        <begin position="1"/>
        <end position="30"/>
    </location>
</feature>
<name>W1NM59_AMBTC</name>
<keyword evidence="3" id="KW-0949">S-adenosyl-L-methionine</keyword>
<evidence type="ECO:0000256" key="2">
    <source>
        <dbReference type="ARBA" id="ARBA00022679"/>
    </source>
</evidence>
<evidence type="ECO:0000256" key="5">
    <source>
        <dbReference type="SAM" id="MobiDB-lite"/>
    </source>
</evidence>
<dbReference type="HOGENOM" id="CLU_082022_2_0_1"/>
<keyword evidence="1" id="KW-0489">Methyltransferase</keyword>
<evidence type="ECO:0000256" key="3">
    <source>
        <dbReference type="ARBA" id="ARBA00022691"/>
    </source>
</evidence>
<dbReference type="eggNOG" id="KOG2793">
    <property type="taxonomic scope" value="Eukaryota"/>
</dbReference>
<dbReference type="PANTHER" id="PTHR14614:SF164">
    <property type="entry name" value="HISTONE-ARGININE METHYLTRANSFERASE METTL23"/>
    <property type="match status" value="1"/>
</dbReference>
<evidence type="ECO:0000256" key="1">
    <source>
        <dbReference type="ARBA" id="ARBA00022603"/>
    </source>
</evidence>
<dbReference type="EMBL" id="KI397142">
    <property type="protein sequence ID" value="ERM96601.1"/>
    <property type="molecule type" value="Genomic_DNA"/>
</dbReference>
<evidence type="ECO:0000313" key="7">
    <source>
        <dbReference type="Proteomes" id="UP000017836"/>
    </source>
</evidence>
<feature type="compositionally biased region" description="Low complexity" evidence="5">
    <location>
        <begin position="1"/>
        <end position="17"/>
    </location>
</feature>
<sequence length="247" mass="27112">MEGDASSTATSSSSSTSMEPQMMTTHSQHFFGGPSRPDALSVTIIQVMREDYGMFTWPSSVVLAEYVWQQRAHFSGRTVIELGAGTALPGLVAAKVGADVILTDSSNRPEILDNMRQTCDLNKVNCKIMGLTWGEWDAGFCSLNPQIVLGADVLYDSSDFEDLFASVTFLLRSTPGSIFITAYHNRSGHHLVEYLMVKWGLKCVKLLDAFSFMPASKASTLQGNFELIEVKLDSDLVKGHSQKPIKM</sequence>
<evidence type="ECO:0008006" key="8">
    <source>
        <dbReference type="Google" id="ProtNLM"/>
    </source>
</evidence>
<dbReference type="Gene3D" id="3.40.50.150">
    <property type="entry name" value="Vaccinia Virus protein VP39"/>
    <property type="match status" value="1"/>
</dbReference>
<dbReference type="SUPFAM" id="SSF53335">
    <property type="entry name" value="S-adenosyl-L-methionine-dependent methyltransferases"/>
    <property type="match status" value="1"/>
</dbReference>
<dbReference type="GO" id="GO:0005737">
    <property type="term" value="C:cytoplasm"/>
    <property type="evidence" value="ECO:0000318"/>
    <property type="project" value="GO_Central"/>
</dbReference>
<reference evidence="7" key="1">
    <citation type="journal article" date="2013" name="Science">
        <title>The Amborella genome and the evolution of flowering plants.</title>
        <authorList>
            <consortium name="Amborella Genome Project"/>
        </authorList>
    </citation>
    <scope>NUCLEOTIDE SEQUENCE [LARGE SCALE GENOMIC DNA]</scope>
</reference>
<organism evidence="6 7">
    <name type="scientific">Amborella trichopoda</name>
    <dbReference type="NCBI Taxonomy" id="13333"/>
    <lineage>
        <taxon>Eukaryota</taxon>
        <taxon>Viridiplantae</taxon>
        <taxon>Streptophyta</taxon>
        <taxon>Embryophyta</taxon>
        <taxon>Tracheophyta</taxon>
        <taxon>Spermatophyta</taxon>
        <taxon>Magnoliopsida</taxon>
        <taxon>Amborellales</taxon>
        <taxon>Amborellaceae</taxon>
        <taxon>Amborella</taxon>
    </lineage>
</organism>
<dbReference type="InterPro" id="IPR019410">
    <property type="entry name" value="Methyltransf_16"/>
</dbReference>
<dbReference type="Pfam" id="PF10294">
    <property type="entry name" value="Methyltransf_16"/>
    <property type="match status" value="1"/>
</dbReference>
<dbReference type="GO" id="GO:0005634">
    <property type="term" value="C:nucleus"/>
    <property type="evidence" value="ECO:0000318"/>
    <property type="project" value="GO_Central"/>
</dbReference>
<gene>
    <name evidence="6" type="ORF">AMTR_s00001p00271080</name>
</gene>
<dbReference type="AlphaFoldDB" id="W1NM59"/>
<comment type="similarity">
    <text evidence="4">Belongs to the methyltransferase superfamily. METTL23 family.</text>
</comment>
<dbReference type="OMA" id="VIGITWG"/>
<dbReference type="PANTHER" id="PTHR14614">
    <property type="entry name" value="HEPATOCELLULAR CARCINOMA-ASSOCIATED ANTIGEN"/>
    <property type="match status" value="1"/>
</dbReference>
<dbReference type="InterPro" id="IPR029063">
    <property type="entry name" value="SAM-dependent_MTases_sf"/>
</dbReference>
<dbReference type="Gramene" id="ERM96601">
    <property type="protein sequence ID" value="ERM96601"/>
    <property type="gene ID" value="AMTR_s00001p00271080"/>
</dbReference>
<dbReference type="STRING" id="13333.W1NM59"/>
<evidence type="ECO:0000256" key="4">
    <source>
        <dbReference type="ARBA" id="ARBA00043988"/>
    </source>
</evidence>
<dbReference type="Proteomes" id="UP000017836">
    <property type="component" value="Unassembled WGS sequence"/>
</dbReference>